<evidence type="ECO:0000256" key="1">
    <source>
        <dbReference type="SAM" id="MobiDB-lite"/>
    </source>
</evidence>
<dbReference type="RefSeq" id="WP_377468628.1">
    <property type="nucleotide sequence ID" value="NZ_JBHLWN010000021.1"/>
</dbReference>
<dbReference type="InterPro" id="IPR019618">
    <property type="entry name" value="Spore_germination_GerPA"/>
</dbReference>
<feature type="region of interest" description="Disordered" evidence="1">
    <location>
        <begin position="27"/>
        <end position="47"/>
    </location>
</feature>
<proteinExistence type="predicted"/>
<evidence type="ECO:0000313" key="2">
    <source>
        <dbReference type="EMBL" id="MFC0211643.1"/>
    </source>
</evidence>
<dbReference type="Pfam" id="PF10676">
    <property type="entry name" value="gerPA"/>
    <property type="match status" value="1"/>
</dbReference>
<feature type="compositionally biased region" description="Polar residues" evidence="1">
    <location>
        <begin position="27"/>
        <end position="40"/>
    </location>
</feature>
<reference evidence="2 3" key="1">
    <citation type="submission" date="2024-09" db="EMBL/GenBank/DDBJ databases">
        <authorList>
            <person name="Sun Q."/>
            <person name="Mori K."/>
        </authorList>
    </citation>
    <scope>NUCLEOTIDE SEQUENCE [LARGE SCALE GENOMIC DNA]</scope>
    <source>
        <strain evidence="2 3">CCM 7759</strain>
    </source>
</reference>
<sequence length="79" mass="8526">MTTITIFSIKINSITSNASVNIGESLHNSHTANSKSTGENASYGDHAPTVANMKSLYIDPDVNDQNEYLNRDIAIPSQS</sequence>
<dbReference type="EMBL" id="JBHLWN010000021">
    <property type="protein sequence ID" value="MFC0211643.1"/>
    <property type="molecule type" value="Genomic_DNA"/>
</dbReference>
<protein>
    <submittedName>
        <fullName evidence="2">Spore germination protein</fullName>
    </submittedName>
</protein>
<gene>
    <name evidence="2" type="ORF">ACFFK0_04110</name>
</gene>
<evidence type="ECO:0000313" key="3">
    <source>
        <dbReference type="Proteomes" id="UP001589776"/>
    </source>
</evidence>
<organism evidence="2 3">
    <name type="scientific">Paenibacillus chartarius</name>
    <dbReference type="NCBI Taxonomy" id="747481"/>
    <lineage>
        <taxon>Bacteria</taxon>
        <taxon>Bacillati</taxon>
        <taxon>Bacillota</taxon>
        <taxon>Bacilli</taxon>
        <taxon>Bacillales</taxon>
        <taxon>Paenibacillaceae</taxon>
        <taxon>Paenibacillus</taxon>
    </lineage>
</organism>
<name>A0ABV6DG78_9BACL</name>
<accession>A0ABV6DG78</accession>
<comment type="caution">
    <text evidence="2">The sequence shown here is derived from an EMBL/GenBank/DDBJ whole genome shotgun (WGS) entry which is preliminary data.</text>
</comment>
<dbReference type="Proteomes" id="UP001589776">
    <property type="component" value="Unassembled WGS sequence"/>
</dbReference>
<keyword evidence="3" id="KW-1185">Reference proteome</keyword>